<comment type="caution">
    <text evidence="2">The sequence shown here is derived from an EMBL/GenBank/DDBJ whole genome shotgun (WGS) entry which is preliminary data.</text>
</comment>
<reference evidence="3 4" key="1">
    <citation type="submission" date="2016-10" db="EMBL/GenBank/DDBJ databases">
        <authorList>
            <person name="Varghese N."/>
            <person name="Submissions S."/>
        </authorList>
    </citation>
    <scope>NUCLEOTIDE SEQUENCE [LARGE SCALE GENOMIC DNA]</scope>
    <source>
        <strain evidence="3 4">DSM 2260</strain>
    </source>
</reference>
<dbReference type="Proteomes" id="UP000321224">
    <property type="component" value="Unassembled WGS sequence"/>
</dbReference>
<evidence type="ECO:0000313" key="2">
    <source>
        <dbReference type="EMBL" id="GEL71375.1"/>
    </source>
</evidence>
<dbReference type="PANTHER" id="PTHR23303">
    <property type="entry name" value="CARBOXYPEPTIDASE REGULATORY REGION-CONTAINING"/>
    <property type="match status" value="1"/>
</dbReference>
<protein>
    <submittedName>
        <fullName evidence="3">Carboxypeptidase regulatory-like domain-containing protein</fullName>
    </submittedName>
</protein>
<proteinExistence type="predicted"/>
<gene>
    <name evidence="2" type="ORF">MVI01_31590</name>
    <name evidence="3" type="ORF">SAMN04488504_104128</name>
</gene>
<keyword evidence="4" id="KW-1185">Reference proteome</keyword>
<dbReference type="GO" id="GO:0030246">
    <property type="term" value="F:carbohydrate binding"/>
    <property type="evidence" value="ECO:0007669"/>
    <property type="project" value="InterPro"/>
</dbReference>
<organism evidence="2 5">
    <name type="scientific">Myxococcus virescens</name>
    <dbReference type="NCBI Taxonomy" id="83456"/>
    <lineage>
        <taxon>Bacteria</taxon>
        <taxon>Pseudomonadati</taxon>
        <taxon>Myxococcota</taxon>
        <taxon>Myxococcia</taxon>
        <taxon>Myxococcales</taxon>
        <taxon>Cystobacterineae</taxon>
        <taxon>Myxococcaceae</taxon>
        <taxon>Myxococcus</taxon>
    </lineage>
</organism>
<dbReference type="InterPro" id="IPR051417">
    <property type="entry name" value="SDr/BOS_complex"/>
</dbReference>
<dbReference type="EMBL" id="BJVY01000015">
    <property type="protein sequence ID" value="GEL71375.1"/>
    <property type="molecule type" value="Genomic_DNA"/>
</dbReference>
<evidence type="ECO:0000313" key="3">
    <source>
        <dbReference type="EMBL" id="SDE08534.1"/>
    </source>
</evidence>
<reference evidence="2 5" key="2">
    <citation type="submission" date="2019-07" db="EMBL/GenBank/DDBJ databases">
        <title>Whole genome shotgun sequence of Myxococcus virescens NBRC 100334.</title>
        <authorList>
            <person name="Hosoyama A."/>
            <person name="Uohara A."/>
            <person name="Ohji S."/>
            <person name="Ichikawa N."/>
        </authorList>
    </citation>
    <scope>NUCLEOTIDE SEQUENCE [LARGE SCALE GENOMIC DNA]</scope>
    <source>
        <strain evidence="2 5">NBRC 100334</strain>
    </source>
</reference>
<dbReference type="SUPFAM" id="SSF49464">
    <property type="entry name" value="Carboxypeptidase regulatory domain-like"/>
    <property type="match status" value="3"/>
</dbReference>
<evidence type="ECO:0000313" key="4">
    <source>
        <dbReference type="Proteomes" id="UP000198717"/>
    </source>
</evidence>
<name>A0A511HD19_9BACT</name>
<sequence length="833" mass="88819">MRSGGAFTILAVGVLGMLAWDARSTSEAVDRGAGVAASSQAANRIEGTGTPGMAALGSIPQPEQRRRIRGTVVDARGVPLAGVRVSAVSRAEESLAELPCPDRAPGPSDSRHEEKPLLLLQDCQWSGRDILTEWLSSRMGEAILQAETVTDGDGTYLLDGLDDGFLSIWALNEDGAAVQQGILGTHDSLRLVLTPGLRVVGAVSGEDAPLPGTRITLVSATTDRYFDGITGPDGRFRIGPVPLGHYILLAEQDGWRPALLHLDEANSLPEDGVQLTRPLNHGGRVLSHGSPIAGARVELSADSPDGISYQVATSDEKGLFHFSGLSKAHRLTLSAFHEGLVASEQVTLDERIGAETVLELRPAPYLEGIVQDEARQSIPGARISIEPQRLDIVYPTTTSNLDGRFRAGPLSPGMNQVTVSAPGHLDALIYLDSPKDKSPVTVTLLRAVLITGVAVDEYGAPSPNVTLKLQRECVHLDDPLNVQQQTTTDNAGRFELKACHPGHWDIRTVDERFLPEAIPVHAPSRDLRISLKQGPTVTGILLDEHGAPVHGANVVLARSEEKDTPLRVNSSDALGHFQLGAVPPGRYSVWAQKEVQGVVRRTAAQEIELQVGTPTQVELRFPAGVTVSGIVVTASGEPLEGVGIQTYRPSSTAPTEPPTVSFRCGSPIGVRTDADGRFILRGLSSAPHAIWAMKHGHTFIPARSMGGTHHDSNWLFVKPGENENTIRLVMQRDSQVRGRLLGPDGRPFPAFVLNQENVVYSKDGAFQWSTASSGPMPLVFEAAGVASRTVTVDVPLEGDVELGDIHMSPGSSILGSLLDATPHEPVESTNLSP</sequence>
<dbReference type="SUPFAM" id="SSF49478">
    <property type="entry name" value="Cna protein B-type domain"/>
    <property type="match status" value="1"/>
</dbReference>
<dbReference type="PANTHER" id="PTHR23303:SF14">
    <property type="entry name" value="BOS COMPLEX SUBUNIT NOMO1-RELATED"/>
    <property type="match status" value="1"/>
</dbReference>
<dbReference type="EMBL" id="FNAJ01000004">
    <property type="protein sequence ID" value="SDE08534.1"/>
    <property type="molecule type" value="Genomic_DNA"/>
</dbReference>
<keyword evidence="1" id="KW-0732">Signal</keyword>
<dbReference type="Proteomes" id="UP000198717">
    <property type="component" value="Unassembled WGS sequence"/>
</dbReference>
<dbReference type="Pfam" id="PF13620">
    <property type="entry name" value="CarboxypepD_reg"/>
    <property type="match status" value="2"/>
</dbReference>
<evidence type="ECO:0000313" key="5">
    <source>
        <dbReference type="Proteomes" id="UP000321224"/>
    </source>
</evidence>
<accession>A0A511HD19</accession>
<evidence type="ECO:0000256" key="1">
    <source>
        <dbReference type="ARBA" id="ARBA00022729"/>
    </source>
</evidence>
<dbReference type="InterPro" id="IPR008969">
    <property type="entry name" value="CarboxyPept-like_regulatory"/>
</dbReference>
<dbReference type="AlphaFoldDB" id="A0A511HD19"/>
<dbReference type="SUPFAM" id="SSF49452">
    <property type="entry name" value="Starch-binding domain-like"/>
    <property type="match status" value="2"/>
</dbReference>
<dbReference type="Gene3D" id="2.60.40.1120">
    <property type="entry name" value="Carboxypeptidase-like, regulatory domain"/>
    <property type="match status" value="2"/>
</dbReference>
<dbReference type="InterPro" id="IPR013784">
    <property type="entry name" value="Carb-bd-like_fold"/>
</dbReference>